<accession>A0A5C6MDL2</accession>
<gene>
    <name evidence="3" type="ORF">E3A20_00230</name>
</gene>
<dbReference type="AlphaFoldDB" id="A0A5C6MDL2"/>
<proteinExistence type="predicted"/>
<dbReference type="SUPFAM" id="SSF53335">
    <property type="entry name" value="S-adenosyl-L-methionine-dependent methyltransferases"/>
    <property type="match status" value="1"/>
</dbReference>
<keyword evidence="1" id="KW-0472">Membrane</keyword>
<protein>
    <recommendedName>
        <fullName evidence="2">Methyltransferase type 11 domain-containing protein</fullName>
    </recommendedName>
</protein>
<dbReference type="Proteomes" id="UP000321083">
    <property type="component" value="Unassembled WGS sequence"/>
</dbReference>
<organism evidence="3 4">
    <name type="scientific">Planctomyces bekefii</name>
    <dbReference type="NCBI Taxonomy" id="1653850"/>
    <lineage>
        <taxon>Bacteria</taxon>
        <taxon>Pseudomonadati</taxon>
        <taxon>Planctomycetota</taxon>
        <taxon>Planctomycetia</taxon>
        <taxon>Planctomycetales</taxon>
        <taxon>Planctomycetaceae</taxon>
        <taxon>Planctomyces</taxon>
    </lineage>
</organism>
<feature type="domain" description="Methyltransferase type 11" evidence="2">
    <location>
        <begin position="282"/>
        <end position="377"/>
    </location>
</feature>
<dbReference type="InterPro" id="IPR013216">
    <property type="entry name" value="Methyltransf_11"/>
</dbReference>
<keyword evidence="4" id="KW-1185">Reference proteome</keyword>
<reference evidence="3 4" key="1">
    <citation type="submission" date="2019-08" db="EMBL/GenBank/DDBJ databases">
        <title>100 year-old enigma solved: identification of Planctomyces bekefii, the type genus and species of the phylum Planctomycetes.</title>
        <authorList>
            <person name="Svetlana D.N."/>
            <person name="Overmann J."/>
        </authorList>
    </citation>
    <scope>NUCLEOTIDE SEQUENCE [LARGE SCALE GENOMIC DNA]</scope>
    <source>
        <strain evidence="3">Phe10_nw2017</strain>
    </source>
</reference>
<keyword evidence="1" id="KW-0812">Transmembrane</keyword>
<keyword evidence="1" id="KW-1133">Transmembrane helix</keyword>
<evidence type="ECO:0000313" key="4">
    <source>
        <dbReference type="Proteomes" id="UP000321083"/>
    </source>
</evidence>
<evidence type="ECO:0000313" key="3">
    <source>
        <dbReference type="EMBL" id="TWW12788.1"/>
    </source>
</evidence>
<dbReference type="Pfam" id="PF08241">
    <property type="entry name" value="Methyltransf_11"/>
    <property type="match status" value="1"/>
</dbReference>
<reference evidence="3 4" key="2">
    <citation type="submission" date="2019-08" db="EMBL/GenBank/DDBJ databases">
        <authorList>
            <person name="Henke P."/>
        </authorList>
    </citation>
    <scope>NUCLEOTIDE SEQUENCE [LARGE SCALE GENOMIC DNA]</scope>
    <source>
        <strain evidence="3">Phe10_nw2017</strain>
    </source>
</reference>
<sequence length="461" mass="51892">MIAGLMALVMALVVDGAEPAGGFPAISFVGTFIALKLALFAYWPMISKKRHEAFDLLREVFESETTPEDIVAEENELRAQNARASRLDSRAAGDSSGSLGLKLWDERDSRVDLSLFYGTVPTFVLSVDQRFLDWNPGFQLIFGALEGVRRGGHVSHWFNHLDNFRRVPKRSEALYGESILPIADRERVTHISPQFGRMVFVKIMTPIIDRKTGRIIGWTVALNINSVNLRHEFFEALFRATSEEGRRIRYASAVDGLFEDFADRRQLLEAHREQVSDAIRVLDIGARTGSFTKLLLNSGHKVTAVEEDVHLLRVLRGKCEGYESRFRVVRQELSALKNLPVGRYDAVTVVDSIDFVGELSEFLTKVHGCLRAGGVLSLSLRVGDGESIFASLRSDLESNGKFEALKHQFTHVKDHDLLQRSGVERLDPHHVVETLQSIGFVIETDWRSFEQGNFLLLKARK</sequence>
<dbReference type="EMBL" id="SRHE01000002">
    <property type="protein sequence ID" value="TWW12788.1"/>
    <property type="molecule type" value="Genomic_DNA"/>
</dbReference>
<evidence type="ECO:0000256" key="1">
    <source>
        <dbReference type="SAM" id="Phobius"/>
    </source>
</evidence>
<dbReference type="GO" id="GO:0008757">
    <property type="term" value="F:S-adenosylmethionine-dependent methyltransferase activity"/>
    <property type="evidence" value="ECO:0007669"/>
    <property type="project" value="InterPro"/>
</dbReference>
<name>A0A5C6MDL2_9PLAN</name>
<evidence type="ECO:0000259" key="2">
    <source>
        <dbReference type="Pfam" id="PF08241"/>
    </source>
</evidence>
<comment type="caution">
    <text evidence="3">The sequence shown here is derived from an EMBL/GenBank/DDBJ whole genome shotgun (WGS) entry which is preliminary data.</text>
</comment>
<dbReference type="PANTHER" id="PTHR43861">
    <property type="entry name" value="TRANS-ACONITATE 2-METHYLTRANSFERASE-RELATED"/>
    <property type="match status" value="1"/>
</dbReference>
<feature type="transmembrane region" description="Helical" evidence="1">
    <location>
        <begin position="26"/>
        <end position="43"/>
    </location>
</feature>
<dbReference type="Gene3D" id="3.40.50.150">
    <property type="entry name" value="Vaccinia Virus protein VP39"/>
    <property type="match status" value="1"/>
</dbReference>
<dbReference type="InterPro" id="IPR029063">
    <property type="entry name" value="SAM-dependent_MTases_sf"/>
</dbReference>
<dbReference type="CDD" id="cd02440">
    <property type="entry name" value="AdoMet_MTases"/>
    <property type="match status" value="1"/>
</dbReference>